<accession>D5EI23</accession>
<evidence type="ECO:0000313" key="1">
    <source>
        <dbReference type="EMBL" id="ADE56063.1"/>
    </source>
</evidence>
<evidence type="ECO:0000313" key="2">
    <source>
        <dbReference type="Proteomes" id="UP000000925"/>
    </source>
</evidence>
<proteinExistence type="predicted"/>
<dbReference type="Gene3D" id="2.120.10.30">
    <property type="entry name" value="TolB, C-terminal domain"/>
    <property type="match status" value="1"/>
</dbReference>
<dbReference type="KEGG" id="caa:Caka_3050"/>
<reference evidence="1 2" key="1">
    <citation type="journal article" date="2010" name="Stand. Genomic Sci.">
        <title>Complete genome sequence of Coraliomargarita akajimensis type strain (04OKA010-24).</title>
        <authorList>
            <person name="Mavromatis K."/>
            <person name="Abt B."/>
            <person name="Brambilla E."/>
            <person name="Lapidus A."/>
            <person name="Copeland A."/>
            <person name="Deshpande S."/>
            <person name="Nolan M."/>
            <person name="Lucas S."/>
            <person name="Tice H."/>
            <person name="Cheng J.F."/>
            <person name="Han C."/>
            <person name="Detter J.C."/>
            <person name="Woyke T."/>
            <person name="Goodwin L."/>
            <person name="Pitluck S."/>
            <person name="Held B."/>
            <person name="Brettin T."/>
            <person name="Tapia R."/>
            <person name="Ivanova N."/>
            <person name="Mikhailova N."/>
            <person name="Pati A."/>
            <person name="Liolios K."/>
            <person name="Chen A."/>
            <person name="Palaniappan K."/>
            <person name="Land M."/>
            <person name="Hauser L."/>
            <person name="Chang Y.J."/>
            <person name="Jeffries C.D."/>
            <person name="Rohde M."/>
            <person name="Goker M."/>
            <person name="Bristow J."/>
            <person name="Eisen J.A."/>
            <person name="Markowitz V."/>
            <person name="Hugenholtz P."/>
            <person name="Klenk H.P."/>
            <person name="Kyrpides N.C."/>
        </authorList>
    </citation>
    <scope>NUCLEOTIDE SEQUENCE [LARGE SCALE GENOMIC DNA]</scope>
    <source>
        <strain evidence="2">DSM 45221 / IAM 15411 / JCM 23193 / KCTC 12865</strain>
    </source>
</reference>
<dbReference type="STRING" id="583355.Caka_3050"/>
<name>D5EI23_CORAD</name>
<dbReference type="Proteomes" id="UP000000925">
    <property type="component" value="Chromosome"/>
</dbReference>
<keyword evidence="2" id="KW-1185">Reference proteome</keyword>
<dbReference type="OrthoDB" id="189690at2"/>
<sequence>MNRFELELSEGWSEIAPPEGAPDLLVEWDGRLQLLKSNFERVHDFGLVGPVDCPIAYDAKSQTAYRYRSQSSLVKEDFSRLDAFNLETGEFYPVHQFALNQWALWLLEWIEAEAESGGQLLGLLAIDRTNGERLVIDHNLCTILPDEARLLQRPLCKDAYRPLAFSRRRREFLFSGAEGIYVVGLKGERKRSLYEEGKASGQGGAFDPSGKGRVVLGGGGLYLWDFEYNQSERLSRHGRHPVWAADGSGIWFRQSSGDLYFYDLVAEESRRILGIPRQHNPEFWYGRAPSVSRCGRYLAVSLTSKRLKGLSRKGTVSGERERVFKYDHALCVLDLEQQALWRCEGFAAQACWVSDR</sequence>
<dbReference type="EMBL" id="CP001998">
    <property type="protein sequence ID" value="ADE56063.1"/>
    <property type="molecule type" value="Genomic_DNA"/>
</dbReference>
<gene>
    <name evidence="1" type="ordered locus">Caka_3050</name>
</gene>
<organism evidence="1 2">
    <name type="scientific">Coraliomargarita akajimensis (strain DSM 45221 / IAM 15411 / JCM 23193 / KCTC 12865 / 04OKA010-24)</name>
    <dbReference type="NCBI Taxonomy" id="583355"/>
    <lineage>
        <taxon>Bacteria</taxon>
        <taxon>Pseudomonadati</taxon>
        <taxon>Verrucomicrobiota</taxon>
        <taxon>Opitutia</taxon>
        <taxon>Puniceicoccales</taxon>
        <taxon>Coraliomargaritaceae</taxon>
        <taxon>Coraliomargarita</taxon>
    </lineage>
</organism>
<protein>
    <submittedName>
        <fullName evidence="1">Uncharacterized protein</fullName>
    </submittedName>
</protein>
<dbReference type="RefSeq" id="WP_013044779.1">
    <property type="nucleotide sequence ID" value="NC_014008.1"/>
</dbReference>
<dbReference type="AlphaFoldDB" id="D5EI23"/>
<dbReference type="InterPro" id="IPR011042">
    <property type="entry name" value="6-blade_b-propeller_TolB-like"/>
</dbReference>
<dbReference type="SUPFAM" id="SSF69304">
    <property type="entry name" value="Tricorn protease N-terminal domain"/>
    <property type="match status" value="1"/>
</dbReference>
<dbReference type="HOGENOM" id="CLU_777814_0_0_0"/>